<accession>A0A8T0N4C2</accession>
<feature type="region of interest" description="Disordered" evidence="1">
    <location>
        <begin position="133"/>
        <end position="187"/>
    </location>
</feature>
<dbReference type="Proteomes" id="UP000823388">
    <property type="component" value="Chromosome 9N"/>
</dbReference>
<feature type="region of interest" description="Disordered" evidence="1">
    <location>
        <begin position="56"/>
        <end position="87"/>
    </location>
</feature>
<feature type="compositionally biased region" description="Low complexity" evidence="1">
    <location>
        <begin position="138"/>
        <end position="155"/>
    </location>
</feature>
<organism evidence="2 3">
    <name type="scientific">Panicum virgatum</name>
    <name type="common">Blackwell switchgrass</name>
    <dbReference type="NCBI Taxonomy" id="38727"/>
    <lineage>
        <taxon>Eukaryota</taxon>
        <taxon>Viridiplantae</taxon>
        <taxon>Streptophyta</taxon>
        <taxon>Embryophyta</taxon>
        <taxon>Tracheophyta</taxon>
        <taxon>Spermatophyta</taxon>
        <taxon>Magnoliopsida</taxon>
        <taxon>Liliopsida</taxon>
        <taxon>Poales</taxon>
        <taxon>Poaceae</taxon>
        <taxon>PACMAD clade</taxon>
        <taxon>Panicoideae</taxon>
        <taxon>Panicodae</taxon>
        <taxon>Paniceae</taxon>
        <taxon>Panicinae</taxon>
        <taxon>Panicum</taxon>
        <taxon>Panicum sect. Hiantes</taxon>
    </lineage>
</organism>
<sequence>MAPDGAALVPARGGGKRRRDGLHPCLIPPLRRRAAPPPRLRLLRADPLALRMLGARGRAPASQIRRRQRPAARPPPRSWRRLPHQSRGELVCGRELTPRTLFPALALLYSLRHGGGLRDGLTSLPPPPYLHGVESPLRSAPPRRAAAPRRGGSARARPDLLGGGEGPCSDAPSCLSGGGRPPLSGGSRLQVWRVLPPAALALSL</sequence>
<keyword evidence="3" id="KW-1185">Reference proteome</keyword>
<gene>
    <name evidence="2" type="ORF">PVAP13_9NG767077</name>
</gene>
<evidence type="ECO:0000313" key="2">
    <source>
        <dbReference type="EMBL" id="KAG2543688.1"/>
    </source>
</evidence>
<comment type="caution">
    <text evidence="2">The sequence shown here is derived from an EMBL/GenBank/DDBJ whole genome shotgun (WGS) entry which is preliminary data.</text>
</comment>
<dbReference type="AlphaFoldDB" id="A0A8T0N4C2"/>
<reference evidence="2" key="1">
    <citation type="submission" date="2020-05" db="EMBL/GenBank/DDBJ databases">
        <title>WGS assembly of Panicum virgatum.</title>
        <authorList>
            <person name="Lovell J.T."/>
            <person name="Jenkins J."/>
            <person name="Shu S."/>
            <person name="Juenger T.E."/>
            <person name="Schmutz J."/>
        </authorList>
    </citation>
    <scope>NUCLEOTIDE SEQUENCE</scope>
    <source>
        <strain evidence="2">AP13</strain>
    </source>
</reference>
<evidence type="ECO:0000313" key="3">
    <source>
        <dbReference type="Proteomes" id="UP000823388"/>
    </source>
</evidence>
<dbReference type="EMBL" id="CM029054">
    <property type="protein sequence ID" value="KAG2543688.1"/>
    <property type="molecule type" value="Genomic_DNA"/>
</dbReference>
<evidence type="ECO:0000256" key="1">
    <source>
        <dbReference type="SAM" id="MobiDB-lite"/>
    </source>
</evidence>
<feature type="region of interest" description="Disordered" evidence="1">
    <location>
        <begin position="1"/>
        <end position="23"/>
    </location>
</feature>
<protein>
    <submittedName>
        <fullName evidence="2">Uncharacterized protein</fullName>
    </submittedName>
</protein>
<name>A0A8T0N4C2_PANVG</name>
<proteinExistence type="predicted"/>